<organism evidence="1 2">
    <name type="scientific">Methylobacterium haplocladii</name>
    <dbReference type="NCBI Taxonomy" id="1176176"/>
    <lineage>
        <taxon>Bacteria</taxon>
        <taxon>Pseudomonadati</taxon>
        <taxon>Pseudomonadota</taxon>
        <taxon>Alphaproteobacteria</taxon>
        <taxon>Hyphomicrobiales</taxon>
        <taxon>Methylobacteriaceae</taxon>
        <taxon>Methylobacterium</taxon>
    </lineage>
</organism>
<dbReference type="AlphaFoldDB" id="A0A512IJ38"/>
<gene>
    <name evidence="1" type="ORF">MHA02_01070</name>
</gene>
<reference evidence="1 2" key="1">
    <citation type="submission" date="2019-07" db="EMBL/GenBank/DDBJ databases">
        <title>Whole genome shotgun sequence of Methylobacterium haplocladii NBRC 107714.</title>
        <authorList>
            <person name="Hosoyama A."/>
            <person name="Uohara A."/>
            <person name="Ohji S."/>
            <person name="Ichikawa N."/>
        </authorList>
    </citation>
    <scope>NUCLEOTIDE SEQUENCE [LARGE SCALE GENOMIC DNA]</scope>
    <source>
        <strain evidence="1 2">NBRC 107714</strain>
    </source>
</reference>
<evidence type="ECO:0000313" key="2">
    <source>
        <dbReference type="Proteomes" id="UP000321258"/>
    </source>
</evidence>
<comment type="caution">
    <text evidence="1">The sequence shown here is derived from an EMBL/GenBank/DDBJ whole genome shotgun (WGS) entry which is preliminary data.</text>
</comment>
<dbReference type="Proteomes" id="UP000321258">
    <property type="component" value="Unassembled WGS sequence"/>
</dbReference>
<protein>
    <recommendedName>
        <fullName evidence="3">Zinc chelation protein SecC</fullName>
    </recommendedName>
</protein>
<dbReference type="SUPFAM" id="SSF103642">
    <property type="entry name" value="Sec-C motif"/>
    <property type="match status" value="1"/>
</dbReference>
<sequence length="291" mass="31775">MDEDLVTLLSEAKHLPKDALRRAVETPDAVADAVLHVLDLAAEDPDAPSDEEANLLFWGVHALAAARDTRVFAPLLRLLRQDDEVLEGFLGDAISETIPLALASAFDGDVAALHRFILDSTIDDFARNAAFDAIGFLTRAGRLDRDATRALLERFDDAQVAVEESPGWVGWEQTIAYLGLTELVPRVEAARKDGRITDEFSDLAWFRKAIRQVTKQPPDYEAFAGEAFGYLDDPVAALAWTAESAGQPIKNPFKDVGRNDPCPCGSGKKYKKCCLDGLALKEPPPLLPGLH</sequence>
<dbReference type="InterPro" id="IPR010602">
    <property type="entry name" value="DUF1186"/>
</dbReference>
<evidence type="ECO:0008006" key="3">
    <source>
        <dbReference type="Google" id="ProtNLM"/>
    </source>
</evidence>
<dbReference type="InterPro" id="IPR004027">
    <property type="entry name" value="SEC_C_motif"/>
</dbReference>
<dbReference type="Pfam" id="PF02810">
    <property type="entry name" value="SEC-C"/>
    <property type="match status" value="1"/>
</dbReference>
<dbReference type="RefSeq" id="WP_147076027.1">
    <property type="nucleotide sequence ID" value="NZ_BJZT01000002.1"/>
</dbReference>
<evidence type="ECO:0000313" key="1">
    <source>
        <dbReference type="EMBL" id="GEO97719.1"/>
    </source>
</evidence>
<dbReference type="OrthoDB" id="1551443at2"/>
<dbReference type="Gene3D" id="3.10.450.50">
    <property type="match status" value="1"/>
</dbReference>
<dbReference type="EMBL" id="BJZT01000002">
    <property type="protein sequence ID" value="GEO97719.1"/>
    <property type="molecule type" value="Genomic_DNA"/>
</dbReference>
<name>A0A512IJ38_9HYPH</name>
<keyword evidence="2" id="KW-1185">Reference proteome</keyword>
<proteinExistence type="predicted"/>
<dbReference type="Pfam" id="PF06685">
    <property type="entry name" value="DUF1186"/>
    <property type="match status" value="1"/>
</dbReference>
<accession>A0A512IJ38</accession>